<proteinExistence type="predicted"/>
<gene>
    <name evidence="1" type="ORF">SERLADRAFT_478734</name>
</gene>
<name>F8PA81_SERL9</name>
<sequence length="62" mass="6957">MTISGAVFTDRFISQRLTENIYLGGGPRLNNQVYNVARALRLLKEGIADLHAYYSSLFPLPN</sequence>
<reference evidence="1" key="1">
    <citation type="submission" date="2011-04" db="EMBL/GenBank/DDBJ databases">
        <title>Evolution of plant cell wall degrading machinery underlies the functional diversity of forest fungi.</title>
        <authorList>
            <consortium name="US DOE Joint Genome Institute (JGI-PGF)"/>
            <person name="Eastwood D.C."/>
            <person name="Floudas D."/>
            <person name="Binder M."/>
            <person name="Majcherczyk A."/>
            <person name="Schneider P."/>
            <person name="Aerts A."/>
            <person name="Asiegbu F.O."/>
            <person name="Baker S.E."/>
            <person name="Barry K."/>
            <person name="Bendiksby M."/>
            <person name="Blumentritt M."/>
            <person name="Coutinho P.M."/>
            <person name="Cullen D."/>
            <person name="Cullen D."/>
            <person name="Gathman A."/>
            <person name="Goodell B."/>
            <person name="Henrissat B."/>
            <person name="Ihrmark K."/>
            <person name="Kauserud H."/>
            <person name="Kohler A."/>
            <person name="LaButti K."/>
            <person name="Lapidus A."/>
            <person name="Lavin J.L."/>
            <person name="Lee Y.-H."/>
            <person name="Lindquist E."/>
            <person name="Lilly W."/>
            <person name="Lucas S."/>
            <person name="Morin E."/>
            <person name="Murat C."/>
            <person name="Oguiza J.A."/>
            <person name="Park J."/>
            <person name="Pisabarro A.G."/>
            <person name="Riley R."/>
            <person name="Rosling A."/>
            <person name="Salamov A."/>
            <person name="Schmidt O."/>
            <person name="Schmutz J."/>
            <person name="Skrede I."/>
            <person name="Stenlid J."/>
            <person name="Wiebenga A."/>
            <person name="Xie X."/>
            <person name="Kues U."/>
            <person name="Hibbett D.S."/>
            <person name="Hoffmeister D."/>
            <person name="Hogberg N."/>
            <person name="Martin F."/>
            <person name="Grigoriev I.V."/>
            <person name="Watkinson S.C."/>
        </authorList>
    </citation>
    <scope>NUCLEOTIDE SEQUENCE</scope>
    <source>
        <strain evidence="1">S7.9</strain>
    </source>
</reference>
<evidence type="ECO:0000313" key="1">
    <source>
        <dbReference type="EMBL" id="EGO20078.1"/>
    </source>
</evidence>
<accession>F8PA81</accession>
<dbReference type="HOGENOM" id="CLU_2905545_0_0_1"/>
<dbReference type="OrthoDB" id="2990683at2759"/>
<dbReference type="AlphaFoldDB" id="F8PA81"/>
<protein>
    <submittedName>
        <fullName evidence="1">Uncharacterized protein</fullName>
    </submittedName>
</protein>
<dbReference type="Proteomes" id="UP000008064">
    <property type="component" value="Unassembled WGS sequence"/>
</dbReference>
<organism>
    <name type="scientific">Serpula lacrymans var. lacrymans (strain S7.9)</name>
    <name type="common">Dry rot fungus</name>
    <dbReference type="NCBI Taxonomy" id="578457"/>
    <lineage>
        <taxon>Eukaryota</taxon>
        <taxon>Fungi</taxon>
        <taxon>Dikarya</taxon>
        <taxon>Basidiomycota</taxon>
        <taxon>Agaricomycotina</taxon>
        <taxon>Agaricomycetes</taxon>
        <taxon>Agaricomycetidae</taxon>
        <taxon>Boletales</taxon>
        <taxon>Coniophorineae</taxon>
        <taxon>Serpulaceae</taxon>
        <taxon>Serpula</taxon>
    </lineage>
</organism>
<dbReference type="KEGG" id="sla:SERLADRAFT_478734"/>
<dbReference type="RefSeq" id="XP_007323513.1">
    <property type="nucleotide sequence ID" value="XM_007323451.1"/>
</dbReference>
<dbReference type="GeneID" id="18821228"/>
<dbReference type="EMBL" id="GL945442">
    <property type="protein sequence ID" value="EGO20078.1"/>
    <property type="molecule type" value="Genomic_DNA"/>
</dbReference>